<proteinExistence type="predicted"/>
<dbReference type="Proteomes" id="UP001597417">
    <property type="component" value="Unassembled WGS sequence"/>
</dbReference>
<reference evidence="2" key="1">
    <citation type="journal article" date="2019" name="Int. J. Syst. Evol. Microbiol.">
        <title>The Global Catalogue of Microorganisms (GCM) 10K type strain sequencing project: providing services to taxonomists for standard genome sequencing and annotation.</title>
        <authorList>
            <consortium name="The Broad Institute Genomics Platform"/>
            <consortium name="The Broad Institute Genome Sequencing Center for Infectious Disease"/>
            <person name="Wu L."/>
            <person name="Ma J."/>
        </authorList>
    </citation>
    <scope>NUCLEOTIDE SEQUENCE [LARGE SCALE GENOMIC DNA]</scope>
    <source>
        <strain evidence="2">CGMCC 4.7645</strain>
    </source>
</reference>
<sequence length="627" mass="69452">MRLQPRQQLLDVWRALTATAYSGREWEWCGREDPNSVSDAEQLLCLLYPATELTSLALDRPDAMASDVHNALRDFGDPVRIPQVVVDVIADYIARYTDEDGEPEFGGGSYLRTHSAARAPDGAAQLSAEQRRLGVVDSYSLSVTLCLGALGFLGVFGQSVRRPDLKAKVKDLQGAVGKRLTSAMIGLLRSFTVQVVEPDSEVGAVMLSTVNQTGAPEHVVLDELRTRLVRLRARLRDDVRIGIDRETVDLDNDNLLFECGWTWGVARSAKPVDINLAEAGLTVRPRICDQDGVADARPYLYSTVVALDGINDLLSARTGELGLLNDAQVRLAEALRVRWTLTQRYWSAIARFGDQQWPLEDIPWRTSDGQESDYFSLLVSAVLVQDLQDRQATDDDLNRAVSVFESLAQRGRITRRVMESDRSVGMHVPGVQMRLGGTDTIGPQLYWSVADFAPLLLKRTLQAARLSANVTARNRLLRLAETTMEHLARRQISRGPAAGLWDDPAEVLFPYEERKPEEAPSWYLTERVVEALVAAARLFAEQPLRSAALIIRTHDLLNEAEHLLNQELLGADATTAVRNKLGEIEAKLIRARAMVSERPGTAHSLTVDALLKLDQIAIGHDDAARSF</sequence>
<gene>
    <name evidence="1" type="ORF">ACFSXZ_05255</name>
</gene>
<dbReference type="EMBL" id="JBHUKR010000004">
    <property type="protein sequence ID" value="MFD2415731.1"/>
    <property type="molecule type" value="Genomic_DNA"/>
</dbReference>
<name>A0ABW5FSN4_9PSEU</name>
<organism evidence="1 2">
    <name type="scientific">Amycolatopsis pigmentata</name>
    <dbReference type="NCBI Taxonomy" id="450801"/>
    <lineage>
        <taxon>Bacteria</taxon>
        <taxon>Bacillati</taxon>
        <taxon>Actinomycetota</taxon>
        <taxon>Actinomycetes</taxon>
        <taxon>Pseudonocardiales</taxon>
        <taxon>Pseudonocardiaceae</taxon>
        <taxon>Amycolatopsis</taxon>
    </lineage>
</organism>
<keyword evidence="2" id="KW-1185">Reference proteome</keyword>
<protein>
    <submittedName>
        <fullName evidence="1">SCO2524 family protein</fullName>
    </submittedName>
</protein>
<dbReference type="NCBIfam" id="NF040567">
    <property type="entry name" value="SCO2524_fam"/>
    <property type="match status" value="1"/>
</dbReference>
<dbReference type="RefSeq" id="WP_378261786.1">
    <property type="nucleotide sequence ID" value="NZ_JBHUKR010000004.1"/>
</dbReference>
<evidence type="ECO:0000313" key="2">
    <source>
        <dbReference type="Proteomes" id="UP001597417"/>
    </source>
</evidence>
<accession>A0ABW5FSN4</accession>
<dbReference type="InterPro" id="IPR049777">
    <property type="entry name" value="SCO2524-like"/>
</dbReference>
<evidence type="ECO:0000313" key="1">
    <source>
        <dbReference type="EMBL" id="MFD2415731.1"/>
    </source>
</evidence>
<comment type="caution">
    <text evidence="1">The sequence shown here is derived from an EMBL/GenBank/DDBJ whole genome shotgun (WGS) entry which is preliminary data.</text>
</comment>